<name>A0A2T4AML1_TRIHA</name>
<accession>A0A2T4AML1</accession>
<reference evidence="1 2" key="1">
    <citation type="submission" date="2016-07" db="EMBL/GenBank/DDBJ databases">
        <title>Multiple horizontal gene transfer events from other fungi enriched the ability of initially mycotrophic Trichoderma (Ascomycota) to feed on dead plant biomass.</title>
        <authorList>
            <consortium name="DOE Joint Genome Institute"/>
            <person name="Aerts A."/>
            <person name="Atanasova L."/>
            <person name="Chenthamara K."/>
            <person name="Zhang J."/>
            <person name="Grujic M."/>
            <person name="Henrissat B."/>
            <person name="Kuo A."/>
            <person name="Salamov A."/>
            <person name="Lipzen A."/>
            <person name="Labutti K."/>
            <person name="Barry K."/>
            <person name="Miao Y."/>
            <person name="Rahimi M.J."/>
            <person name="Shen Q."/>
            <person name="Grigoriev I.V."/>
            <person name="Kubicek C.P."/>
            <person name="Druzhinina I.S."/>
        </authorList>
    </citation>
    <scope>NUCLEOTIDE SEQUENCE [LARGE SCALE GENOMIC DNA]</scope>
    <source>
        <strain evidence="1 2">CBS 226.95</strain>
    </source>
</reference>
<keyword evidence="2" id="KW-1185">Reference proteome</keyword>
<dbReference type="EMBL" id="KZ679677">
    <property type="protein sequence ID" value="PTB58321.1"/>
    <property type="molecule type" value="Genomic_DNA"/>
</dbReference>
<organism evidence="1 2">
    <name type="scientific">Trichoderma harzianum CBS 226.95</name>
    <dbReference type="NCBI Taxonomy" id="983964"/>
    <lineage>
        <taxon>Eukaryota</taxon>
        <taxon>Fungi</taxon>
        <taxon>Dikarya</taxon>
        <taxon>Ascomycota</taxon>
        <taxon>Pezizomycotina</taxon>
        <taxon>Sordariomycetes</taxon>
        <taxon>Hypocreomycetidae</taxon>
        <taxon>Hypocreales</taxon>
        <taxon>Hypocreaceae</taxon>
        <taxon>Trichoderma</taxon>
    </lineage>
</organism>
<dbReference type="RefSeq" id="XP_024777998.1">
    <property type="nucleotide sequence ID" value="XM_024921274.1"/>
</dbReference>
<sequence length="245" mass="27863">MSLPNHISASTWPSEAPRNTLESRKVHMALDWPASTSMTPEFLSNRVQAQNIPISDAYYPRTATDLQQLYHEPCATDMELDTLDSATGSENYLGLVASQNEPNLLDRRISIFHQESLIYPIGTFNQHQYNIDQVFPWNNGFYEEICGFDSSLIPMQYPLAQLVENQESMDKSLDEHLASQYASSVSTNSGESIEMMKDHSQTKESTNISRGHRVDGVLRRLRQMDHQIRTMNRKQMADIVCSSTV</sequence>
<proteinExistence type="predicted"/>
<dbReference type="AlphaFoldDB" id="A0A2T4AML1"/>
<evidence type="ECO:0000313" key="1">
    <source>
        <dbReference type="EMBL" id="PTB58321.1"/>
    </source>
</evidence>
<evidence type="ECO:0000313" key="2">
    <source>
        <dbReference type="Proteomes" id="UP000241690"/>
    </source>
</evidence>
<protein>
    <submittedName>
        <fullName evidence="1">Uncharacterized protein</fullName>
    </submittedName>
</protein>
<dbReference type="GeneID" id="36629854"/>
<dbReference type="Proteomes" id="UP000241690">
    <property type="component" value="Unassembled WGS sequence"/>
</dbReference>
<gene>
    <name evidence="1" type="ORF">M431DRAFT_549032</name>
</gene>